<dbReference type="InterPro" id="IPR036259">
    <property type="entry name" value="MFS_trans_sf"/>
</dbReference>
<feature type="transmembrane region" description="Helical" evidence="1">
    <location>
        <begin position="67"/>
        <end position="92"/>
    </location>
</feature>
<keyword evidence="3" id="KW-1185">Reference proteome</keyword>
<keyword evidence="1" id="KW-0812">Transmembrane</keyword>
<dbReference type="RefSeq" id="WP_143187491.1">
    <property type="nucleotide sequence ID" value="NZ_CAWNAG010000194.1"/>
</dbReference>
<dbReference type="Proteomes" id="UP000186268">
    <property type="component" value="Unassembled WGS sequence"/>
</dbReference>
<comment type="caution">
    <text evidence="2">The sequence shown here is derived from an EMBL/GenBank/DDBJ whole genome shotgun (WGS) entry which is preliminary data.</text>
</comment>
<dbReference type="AlphaFoldDB" id="A0A1Q5TED1"/>
<sequence>MIVGENLSKISGGFYGIAFVLILLSQSLASYIAQQMKAKISTSLFISIIMMISFVMTFILYKELSKYFLLLFICINFLLMKLITIHSLSVFLQKQSDNQWATSESFVSSMTRAILLFVLPSLGGIGHRIGIEFIFLSLSIISGIYVIIVSVLIWSSLKKNNTLYEKDV</sequence>
<feature type="transmembrane region" description="Helical" evidence="1">
    <location>
        <begin position="12"/>
        <end position="32"/>
    </location>
</feature>
<dbReference type="EMBL" id="MKGQ01000082">
    <property type="protein sequence ID" value="OKO98588.1"/>
    <property type="molecule type" value="Genomic_DNA"/>
</dbReference>
<keyword evidence="1" id="KW-0472">Membrane</keyword>
<protein>
    <submittedName>
        <fullName evidence="2">MFS transporter</fullName>
    </submittedName>
</protein>
<evidence type="ECO:0000313" key="2">
    <source>
        <dbReference type="EMBL" id="OKO98588.1"/>
    </source>
</evidence>
<feature type="transmembrane region" description="Helical" evidence="1">
    <location>
        <begin position="113"/>
        <end position="129"/>
    </location>
</feature>
<gene>
    <name evidence="2" type="ORF">Xedl_03832</name>
</gene>
<accession>A0A1Q5TED1</accession>
<proteinExistence type="predicted"/>
<organism evidence="2 3">
    <name type="scientific">Xenorhabdus eapokensis</name>
    <dbReference type="NCBI Taxonomy" id="1873482"/>
    <lineage>
        <taxon>Bacteria</taxon>
        <taxon>Pseudomonadati</taxon>
        <taxon>Pseudomonadota</taxon>
        <taxon>Gammaproteobacteria</taxon>
        <taxon>Enterobacterales</taxon>
        <taxon>Morganellaceae</taxon>
        <taxon>Xenorhabdus</taxon>
    </lineage>
</organism>
<name>A0A1Q5TED1_9GAMM</name>
<keyword evidence="1" id="KW-1133">Transmembrane helix</keyword>
<dbReference type="SUPFAM" id="SSF103473">
    <property type="entry name" value="MFS general substrate transporter"/>
    <property type="match status" value="1"/>
</dbReference>
<evidence type="ECO:0000313" key="3">
    <source>
        <dbReference type="Proteomes" id="UP000186268"/>
    </source>
</evidence>
<feature type="transmembrane region" description="Helical" evidence="1">
    <location>
        <begin position="135"/>
        <end position="157"/>
    </location>
</feature>
<reference evidence="2 3" key="1">
    <citation type="submission" date="2016-09" db="EMBL/GenBank/DDBJ databases">
        <title>Xenorhabdus thuongxuanensis sp. nov. and Xenorhabdus eapokensis sp. nov., isolated from Steinernema species.</title>
        <authorList>
            <person name="Kaempfer P."/>
            <person name="Tobias N.J."/>
            <person name="Phan Ke L."/>
            <person name="Bode H.B."/>
            <person name="Glaeser S.P."/>
        </authorList>
    </citation>
    <scope>NUCLEOTIDE SEQUENCE [LARGE SCALE GENOMIC DNA]</scope>
    <source>
        <strain evidence="2 3">DL20</strain>
    </source>
</reference>
<evidence type="ECO:0000256" key="1">
    <source>
        <dbReference type="SAM" id="Phobius"/>
    </source>
</evidence>
<feature type="transmembrane region" description="Helical" evidence="1">
    <location>
        <begin position="44"/>
        <end position="61"/>
    </location>
</feature>